<dbReference type="EMBL" id="JRMP02000007">
    <property type="protein sequence ID" value="TLD94445.1"/>
    <property type="molecule type" value="Genomic_DNA"/>
</dbReference>
<dbReference type="AlphaFoldDB" id="A0A347W072"/>
<evidence type="ECO:0000313" key="1">
    <source>
        <dbReference type="EMBL" id="MWV68803.1"/>
    </source>
</evidence>
<comment type="caution">
    <text evidence="2">The sequence shown here is derived from an EMBL/GenBank/DDBJ whole genome shotgun (WGS) entry which is preliminary data.</text>
</comment>
<dbReference type="Proteomes" id="UP000029714">
    <property type="component" value="Unassembled WGS sequence"/>
</dbReference>
<reference evidence="2" key="3">
    <citation type="submission" date="2018-04" db="EMBL/GenBank/DDBJ databases">
        <authorList>
            <person name="Sheh A."/>
            <person name="Shen Z."/>
            <person name="Mannion A.J."/>
            <person name="Fox J.G."/>
        </authorList>
    </citation>
    <scope>NUCLEOTIDE SEQUENCE</scope>
    <source>
        <strain evidence="2">MIT 97-6194</strain>
    </source>
</reference>
<dbReference type="Proteomes" id="UP000477070">
    <property type="component" value="Unassembled WGS sequence"/>
</dbReference>
<dbReference type="RefSeq" id="WP_052062281.1">
    <property type="nucleotide sequence ID" value="NZ_JRMP02000007.1"/>
</dbReference>
<proteinExistence type="predicted"/>
<dbReference type="EMBL" id="QBIU01000001">
    <property type="protein sequence ID" value="MWV68803.1"/>
    <property type="molecule type" value="Genomic_DNA"/>
</dbReference>
<dbReference type="OrthoDB" id="5321259at2"/>
<name>A0A347W072_9HELI</name>
<sequence>MKAFLFTLSFMCLVYADNVPEYIKQWQGKVYISTLNINGENVTQAFKISDNCYISKEVGDIDLFGKYYCEILYSQNGSDFDELSVNFYTEKPNDMNYSLVRVISIESNSKATIKVVSMEYANDFCNINVTRNNDTITLEHSKCKIDDLMLNNDIFHIYNKIK</sequence>
<reference evidence="2 3" key="1">
    <citation type="journal article" date="2014" name="Genome Announc.">
        <title>Draft genome sequences of eight enterohepatic helicobacter species isolated from both laboratory and wild rodents.</title>
        <authorList>
            <person name="Sheh A."/>
            <person name="Shen Z."/>
            <person name="Fox J.G."/>
        </authorList>
    </citation>
    <scope>NUCLEOTIDE SEQUENCE [LARGE SCALE GENOMIC DNA]</scope>
    <source>
        <strain evidence="2 3">MIT 97-6194</strain>
    </source>
</reference>
<reference evidence="2 3" key="2">
    <citation type="journal article" date="2016" name="Infect. Immun.">
        <title>Helicobacter saguini, a Novel Helicobacter Isolated from Cotton-Top Tamarins with Ulcerative Colitis, Has Proinflammatory Properties and Induces Typhlocolitis and Dysplasia in Gnotobiotic IL-10-/- Mice.</title>
        <authorList>
            <person name="Shen Z."/>
            <person name="Mannion A."/>
            <person name="Whary M.T."/>
            <person name="Muthupalani S."/>
            <person name="Sheh A."/>
            <person name="Feng Y."/>
            <person name="Gong G."/>
            <person name="Vandamme P."/>
            <person name="Holcombe H.R."/>
            <person name="Paster B.J."/>
            <person name="Fox J.G."/>
        </authorList>
    </citation>
    <scope>NUCLEOTIDE SEQUENCE [LARGE SCALE GENOMIC DNA]</scope>
    <source>
        <strain evidence="2 3">MIT 97-6194</strain>
    </source>
</reference>
<evidence type="ECO:0000313" key="3">
    <source>
        <dbReference type="Proteomes" id="UP000029714"/>
    </source>
</evidence>
<protein>
    <submittedName>
        <fullName evidence="2">Uncharacterized protein</fullName>
    </submittedName>
</protein>
<organism evidence="2 3">
    <name type="scientific">Helicobacter saguini</name>
    <dbReference type="NCBI Taxonomy" id="1548018"/>
    <lineage>
        <taxon>Bacteria</taxon>
        <taxon>Pseudomonadati</taxon>
        <taxon>Campylobacterota</taxon>
        <taxon>Epsilonproteobacteria</taxon>
        <taxon>Campylobacterales</taxon>
        <taxon>Helicobacteraceae</taxon>
        <taxon>Helicobacter</taxon>
    </lineage>
</organism>
<gene>
    <name evidence="1" type="ORF">DCO61_01860</name>
    <name evidence="2" type="ORF">LS64_005825</name>
</gene>
<keyword evidence="3" id="KW-1185">Reference proteome</keyword>
<accession>A0A347W072</accession>
<evidence type="ECO:0000313" key="2">
    <source>
        <dbReference type="EMBL" id="TLD94445.1"/>
    </source>
</evidence>
<evidence type="ECO:0000313" key="4">
    <source>
        <dbReference type="Proteomes" id="UP000477070"/>
    </source>
</evidence>
<reference evidence="1 4" key="4">
    <citation type="submission" date="2019-12" db="EMBL/GenBank/DDBJ databases">
        <title>Multi-Generational Helicobacter saguini Isolates.</title>
        <authorList>
            <person name="Mannion A."/>
            <person name="Shen Z."/>
            <person name="Fox J.G."/>
        </authorList>
    </citation>
    <scope>NUCLEOTIDE SEQUENCE [LARGE SCALE GENOMIC DNA]</scope>
    <source>
        <strain evidence="1">16-048</strain>
        <strain evidence="4">16-048 (F4)</strain>
    </source>
</reference>